<dbReference type="GO" id="GO:0005886">
    <property type="term" value="C:plasma membrane"/>
    <property type="evidence" value="ECO:0007669"/>
    <property type="project" value="TreeGrafter"/>
</dbReference>
<dbReference type="InterPro" id="IPR050685">
    <property type="entry name" value="LDLR"/>
</dbReference>
<evidence type="ECO:0000313" key="11">
    <source>
        <dbReference type="EMBL" id="CAF1657122.1"/>
    </source>
</evidence>
<evidence type="ECO:0000256" key="8">
    <source>
        <dbReference type="PROSITE-ProRule" id="PRU00076"/>
    </source>
</evidence>
<gene>
    <name evidence="11" type="ORF">XAT740_LOCUS56131</name>
</gene>
<dbReference type="PROSITE" id="PS50068">
    <property type="entry name" value="LDLRA_2"/>
    <property type="match status" value="3"/>
</dbReference>
<evidence type="ECO:0000313" key="12">
    <source>
        <dbReference type="Proteomes" id="UP000663828"/>
    </source>
</evidence>
<evidence type="ECO:0000256" key="6">
    <source>
        <dbReference type="ARBA" id="ARBA00023136"/>
    </source>
</evidence>
<dbReference type="SMART" id="SM00181">
    <property type="entry name" value="EGF"/>
    <property type="match status" value="4"/>
</dbReference>
<dbReference type="SUPFAM" id="SSF57196">
    <property type="entry name" value="EGF/Laminin"/>
    <property type="match status" value="1"/>
</dbReference>
<dbReference type="SUPFAM" id="SSF57424">
    <property type="entry name" value="LDL receptor-like module"/>
    <property type="match status" value="1"/>
</dbReference>
<evidence type="ECO:0000256" key="9">
    <source>
        <dbReference type="PROSITE-ProRule" id="PRU00124"/>
    </source>
</evidence>
<evidence type="ECO:0000256" key="1">
    <source>
        <dbReference type="ARBA" id="ARBA00004167"/>
    </source>
</evidence>
<keyword evidence="3" id="KW-0812">Transmembrane</keyword>
<evidence type="ECO:0000259" key="10">
    <source>
        <dbReference type="PROSITE" id="PS50026"/>
    </source>
</evidence>
<dbReference type="InterPro" id="IPR000742">
    <property type="entry name" value="EGF"/>
</dbReference>
<organism evidence="11 12">
    <name type="scientific">Adineta ricciae</name>
    <name type="common">Rotifer</name>
    <dbReference type="NCBI Taxonomy" id="249248"/>
    <lineage>
        <taxon>Eukaryota</taxon>
        <taxon>Metazoa</taxon>
        <taxon>Spiralia</taxon>
        <taxon>Gnathifera</taxon>
        <taxon>Rotifera</taxon>
        <taxon>Eurotatoria</taxon>
        <taxon>Bdelloidea</taxon>
        <taxon>Adinetida</taxon>
        <taxon>Adinetidae</taxon>
        <taxon>Adineta</taxon>
    </lineage>
</organism>
<dbReference type="PROSITE" id="PS00022">
    <property type="entry name" value="EGF_1"/>
    <property type="match status" value="3"/>
</dbReference>
<comment type="caution">
    <text evidence="8">Lacks conserved residue(s) required for the propagation of feature annotation.</text>
</comment>
<keyword evidence="4" id="KW-0677">Repeat</keyword>
<feature type="non-terminal residue" evidence="11">
    <location>
        <position position="1"/>
    </location>
</feature>
<comment type="subcellular location">
    <subcellularLocation>
        <location evidence="2">Endomembrane system</location>
    </subcellularLocation>
    <subcellularLocation>
        <location evidence="1">Membrane</location>
        <topology evidence="1">Single-pass membrane protein</topology>
    </subcellularLocation>
</comment>
<dbReference type="InterPro" id="IPR002172">
    <property type="entry name" value="LDrepeatLR_classA_rpt"/>
</dbReference>
<dbReference type="GO" id="GO:0012505">
    <property type="term" value="C:endomembrane system"/>
    <property type="evidence" value="ECO:0007669"/>
    <property type="project" value="UniProtKB-SubCell"/>
</dbReference>
<dbReference type="SMART" id="SM00192">
    <property type="entry name" value="LDLa"/>
    <property type="match status" value="6"/>
</dbReference>
<evidence type="ECO:0000256" key="5">
    <source>
        <dbReference type="ARBA" id="ARBA00022989"/>
    </source>
</evidence>
<dbReference type="PANTHER" id="PTHR24270:SF62">
    <property type="entry name" value="LOW-DENSITY LIPOPROTEIN RECEPTOR-RELATED PROTEIN 2"/>
    <property type="match status" value="1"/>
</dbReference>
<keyword evidence="8" id="KW-0245">EGF-like domain</keyword>
<keyword evidence="5" id="KW-1133">Transmembrane helix</keyword>
<evidence type="ECO:0000256" key="3">
    <source>
        <dbReference type="ARBA" id="ARBA00022692"/>
    </source>
</evidence>
<dbReference type="InterPro" id="IPR023415">
    <property type="entry name" value="LDLR_class-A_CS"/>
</dbReference>
<dbReference type="PRINTS" id="PR00261">
    <property type="entry name" value="LDLRECEPTOR"/>
</dbReference>
<keyword evidence="12" id="KW-1185">Reference proteome</keyword>
<proteinExistence type="predicted"/>
<dbReference type="EMBL" id="CAJNOR010010846">
    <property type="protein sequence ID" value="CAF1657122.1"/>
    <property type="molecule type" value="Genomic_DNA"/>
</dbReference>
<name>A0A816F300_ADIRI</name>
<comment type="caution">
    <text evidence="11">The sequence shown here is derived from an EMBL/GenBank/DDBJ whole genome shotgun (WGS) entry which is preliminary data.</text>
</comment>
<accession>A0A816F300</accession>
<evidence type="ECO:0000256" key="2">
    <source>
        <dbReference type="ARBA" id="ARBA00004308"/>
    </source>
</evidence>
<dbReference type="PROSITE" id="PS50026">
    <property type="entry name" value="EGF_3"/>
    <property type="match status" value="1"/>
</dbReference>
<keyword evidence="7 8" id="KW-1015">Disulfide bond</keyword>
<dbReference type="Gene3D" id="2.10.25.10">
    <property type="entry name" value="Laminin"/>
    <property type="match status" value="1"/>
</dbReference>
<dbReference type="Gene3D" id="4.10.400.10">
    <property type="entry name" value="Low-density Lipoprotein Receptor"/>
    <property type="match status" value="2"/>
</dbReference>
<evidence type="ECO:0000256" key="7">
    <source>
        <dbReference type="ARBA" id="ARBA00023157"/>
    </source>
</evidence>
<feature type="disulfide bond" evidence="9">
    <location>
        <begin position="18"/>
        <end position="33"/>
    </location>
</feature>
<dbReference type="GO" id="GO:0016192">
    <property type="term" value="P:vesicle-mediated transport"/>
    <property type="evidence" value="ECO:0007669"/>
    <property type="project" value="UniProtKB-ARBA"/>
</dbReference>
<reference evidence="11" key="1">
    <citation type="submission" date="2021-02" db="EMBL/GenBank/DDBJ databases">
        <authorList>
            <person name="Nowell W R."/>
        </authorList>
    </citation>
    <scope>NUCLEOTIDE SEQUENCE</scope>
</reference>
<feature type="disulfide bond" evidence="9">
    <location>
        <begin position="6"/>
        <end position="24"/>
    </location>
</feature>
<dbReference type="InterPro" id="IPR036055">
    <property type="entry name" value="LDL_receptor-like_sf"/>
</dbReference>
<dbReference type="PANTHER" id="PTHR24270">
    <property type="entry name" value="LOW-DENSITY LIPOPROTEIN RECEPTOR-RELATED"/>
    <property type="match status" value="1"/>
</dbReference>
<feature type="disulfide bond" evidence="8">
    <location>
        <begin position="771"/>
        <end position="780"/>
    </location>
</feature>
<dbReference type="AlphaFoldDB" id="A0A816F300"/>
<protein>
    <recommendedName>
        <fullName evidence="10">EGF-like domain-containing protein</fullName>
    </recommendedName>
</protein>
<dbReference type="Proteomes" id="UP000663828">
    <property type="component" value="Unassembled WGS sequence"/>
</dbReference>
<sequence>MDYGECNSIICLDWREICDGKVDCSNGLDEYYCHELEMNECNIATEYRCSNAQCIDKVLYANYHADYYLTYCENYACPSLLFSCGDGHCYDGPNVQHNDRCRTQRDRFYFNQMPSSTLILYSHIHLIYNNTKPEMICFNQTICPYLISENESTNQLTCRLFETFTDKIYISFDDMLKDVKRFTRSCSLLPQDNQINQCSLFQCNDQSKCLSYHRLLDGIADCANEEDENHPNTCLFNLTYRFKCDNGTRCLPEQLLLDRKSQCSDKEDEHLGIVYTCIDPSSVQCLTYRGMPTRFNLSFPELCNGIIERISDVSNDTDESHCDKNEWPCSTHYTQCNKMWNCPDGSDELNCSTLDNLHKHHCNRTKHFCLDIHTGDPICLPLIRANNGVIDCVGSIDEQEFCRLKYPGKSMRLFRCQNSDICIRRHQICDCHQDCPNNDDETMACIWLNNGQEPSCDSDRFRCRNGQYIGHSACMAKYECPNFENSLFCELDYDGRVPEFKTDRFPRYPPTEIRHVIKQRDVQELSTLTNIILWQCNAGLYVRSTINPSSYFCLCPNYYYGDHCQFQRKRISLNLYLRIENLIANQIPMFKFIILLKRHDNITFSIISHEQFNYIPEKYCSPQYLIELLYPINYNSSLLFLNHSIYIHAFIANTLQHFVSWHFPLSFEFLPVRRISKELIVTNISTISTESRWVITTLMNYSNCTSCSNDSLCLGYDLDLSRDICVCPLERTGRRCFIHFNPCTKNSCNGQGRCIPVDIRHDLTKQFVCLCNKEWEGDQCEQAKSRISISLSREISIPSSLIAFIHVINAINKQEPRSFTYFHRLNRDISNFNFSFDGTTILTPHLAFIQLYEHQYQFDYYLLLLRSGGITLSHQFNTVVRSSHRCHSIDELFDQTILNQIPLRRVKKYQRPCLNQQSICFYDDKLMCLCDETNHVSCFNFETKPRECLINTCHSRGMCVQDDDRCPK</sequence>
<keyword evidence="6" id="KW-0472">Membrane</keyword>
<feature type="domain" description="EGF-like" evidence="10">
    <location>
        <begin position="739"/>
        <end position="781"/>
    </location>
</feature>
<dbReference type="PROSITE" id="PS01209">
    <property type="entry name" value="LDLRA_1"/>
    <property type="match status" value="1"/>
</dbReference>
<evidence type="ECO:0000256" key="4">
    <source>
        <dbReference type="ARBA" id="ARBA00022737"/>
    </source>
</evidence>